<dbReference type="AlphaFoldDB" id="A0A1Y2DIE9"/>
<keyword evidence="2" id="KW-1185">Reference proteome</keyword>
<organism evidence="1 2">
    <name type="scientific">Leucosporidium creatinivorum</name>
    <dbReference type="NCBI Taxonomy" id="106004"/>
    <lineage>
        <taxon>Eukaryota</taxon>
        <taxon>Fungi</taxon>
        <taxon>Dikarya</taxon>
        <taxon>Basidiomycota</taxon>
        <taxon>Pucciniomycotina</taxon>
        <taxon>Microbotryomycetes</taxon>
        <taxon>Leucosporidiales</taxon>
        <taxon>Leucosporidium</taxon>
    </lineage>
</organism>
<comment type="caution">
    <text evidence="1">The sequence shown here is derived from an EMBL/GenBank/DDBJ whole genome shotgun (WGS) entry which is preliminary data.</text>
</comment>
<dbReference type="InParanoid" id="A0A1Y2DIE9"/>
<dbReference type="OrthoDB" id="6287725at2759"/>
<reference evidence="1 2" key="1">
    <citation type="submission" date="2016-07" db="EMBL/GenBank/DDBJ databases">
        <title>Pervasive Adenine N6-methylation of Active Genes in Fungi.</title>
        <authorList>
            <consortium name="DOE Joint Genome Institute"/>
            <person name="Mondo S.J."/>
            <person name="Dannebaum R.O."/>
            <person name="Kuo R.C."/>
            <person name="Labutti K."/>
            <person name="Haridas S."/>
            <person name="Kuo A."/>
            <person name="Salamov A."/>
            <person name="Ahrendt S.R."/>
            <person name="Lipzen A."/>
            <person name="Sullivan W."/>
            <person name="Andreopoulos W.B."/>
            <person name="Clum A."/>
            <person name="Lindquist E."/>
            <person name="Daum C."/>
            <person name="Ramamoorthy G.K."/>
            <person name="Gryganskyi A."/>
            <person name="Culley D."/>
            <person name="Magnuson J.K."/>
            <person name="James T.Y."/>
            <person name="O'Malley M.A."/>
            <person name="Stajich J.E."/>
            <person name="Spatafora J.W."/>
            <person name="Visel A."/>
            <person name="Grigoriev I.V."/>
        </authorList>
    </citation>
    <scope>NUCLEOTIDE SEQUENCE [LARGE SCALE GENOMIC DNA]</scope>
    <source>
        <strain evidence="1 2">62-1032</strain>
    </source>
</reference>
<gene>
    <name evidence="1" type="ORF">BCR35DRAFT_335118</name>
</gene>
<sequence length="458" mass="51603">MPITEQQAVEWAGSVTADELTALPTSSNGRLTLQRCHQMISVSTAVVHCLIPGGAQPPVLPLPEGRREPASTWCAHLLTRDDRKRQTLSGARLIRTGLANTNGADDDRFLRTFGHKQEIADRGPGSPFLKIMYDPMVSAMMHNYVQEAVQWMLKGGTSRNSFLPLLWAGFRDWATSSAWTRGVVFLYAKEYKQRVQAALHHHQQSLSCLTLDSMPITEHEATAWAGPQSADDLIPIPERLTWIALRLILDFRTAVIHCLVPGGLTPPLSFRRMSASLQLQELCRKVLERDATRRQSCDEALYQDNIAIPSQLHKAAFLRTLGHVSILEDHLARHNYPFVQLMFDPALDAEIHAYIAEAVRIMMRYGTSQRSFIPLLWAGLRDWETCSAWTRGKILLAARNYREAVERGKAQHVKFKTNELLVSMGLEPNHSLAHLPSLTARQTRRNGISECELRARWG</sequence>
<evidence type="ECO:0000313" key="1">
    <source>
        <dbReference type="EMBL" id="ORY59018.1"/>
    </source>
</evidence>
<dbReference type="Proteomes" id="UP000193467">
    <property type="component" value="Unassembled WGS sequence"/>
</dbReference>
<accession>A0A1Y2DIE9</accession>
<proteinExistence type="predicted"/>
<protein>
    <submittedName>
        <fullName evidence="1">Uncharacterized protein</fullName>
    </submittedName>
</protein>
<evidence type="ECO:0000313" key="2">
    <source>
        <dbReference type="Proteomes" id="UP000193467"/>
    </source>
</evidence>
<name>A0A1Y2DIE9_9BASI</name>
<dbReference type="EMBL" id="MCGR01000077">
    <property type="protein sequence ID" value="ORY59018.1"/>
    <property type="molecule type" value="Genomic_DNA"/>
</dbReference>